<protein>
    <submittedName>
        <fullName evidence="1">Uncharacterized protein</fullName>
    </submittedName>
</protein>
<proteinExistence type="predicted"/>
<organism evidence="1 2">
    <name type="scientific">Lasiosphaeria ovina</name>
    <dbReference type="NCBI Taxonomy" id="92902"/>
    <lineage>
        <taxon>Eukaryota</taxon>
        <taxon>Fungi</taxon>
        <taxon>Dikarya</taxon>
        <taxon>Ascomycota</taxon>
        <taxon>Pezizomycotina</taxon>
        <taxon>Sordariomycetes</taxon>
        <taxon>Sordariomycetidae</taxon>
        <taxon>Sordariales</taxon>
        <taxon>Lasiosphaeriaceae</taxon>
        <taxon>Lasiosphaeria</taxon>
    </lineage>
</organism>
<accession>A0AAE0K8B0</accession>
<dbReference type="EMBL" id="JAULSN010000005">
    <property type="protein sequence ID" value="KAK3371225.1"/>
    <property type="molecule type" value="Genomic_DNA"/>
</dbReference>
<keyword evidence="2" id="KW-1185">Reference proteome</keyword>
<dbReference type="AlphaFoldDB" id="A0AAE0K8B0"/>
<name>A0AAE0K8B0_9PEZI</name>
<sequence length="135" mass="15589">MADLELIHAYRHLLRAGLRAVQFSKPGRFVIRDKLRAGFRDPDGVLDADRVRRTTWFLNGAAQARQIEHRIVKNIVMVSFARKREANRMAWGLQVKMDARGQRKPYPPESVTGHEFEAYERTIALLNDSMGLCLR</sequence>
<gene>
    <name evidence="1" type="ORF">B0T24DRAFT_667928</name>
</gene>
<reference evidence="1" key="2">
    <citation type="submission" date="2023-06" db="EMBL/GenBank/DDBJ databases">
        <authorList>
            <consortium name="Lawrence Berkeley National Laboratory"/>
            <person name="Haridas S."/>
            <person name="Hensen N."/>
            <person name="Bonometti L."/>
            <person name="Westerberg I."/>
            <person name="Brannstrom I.O."/>
            <person name="Guillou S."/>
            <person name="Cros-Aarteil S."/>
            <person name="Calhoun S."/>
            <person name="Kuo A."/>
            <person name="Mondo S."/>
            <person name="Pangilinan J."/>
            <person name="Riley R."/>
            <person name="Labutti K."/>
            <person name="Andreopoulos B."/>
            <person name="Lipzen A."/>
            <person name="Chen C."/>
            <person name="Yanf M."/>
            <person name="Daum C."/>
            <person name="Ng V."/>
            <person name="Clum A."/>
            <person name="Steindorff A."/>
            <person name="Ohm R."/>
            <person name="Martin F."/>
            <person name="Silar P."/>
            <person name="Natvig D."/>
            <person name="Lalanne C."/>
            <person name="Gautier V."/>
            <person name="Ament-Velasquez S.L."/>
            <person name="Kruys A."/>
            <person name="Hutchinson M.I."/>
            <person name="Powell A.J."/>
            <person name="Barry K."/>
            <person name="Miller A.N."/>
            <person name="Grigoriev I.V."/>
            <person name="Debuchy R."/>
            <person name="Gladieux P."/>
            <person name="Thoren M.H."/>
            <person name="Johannesson H."/>
        </authorList>
    </citation>
    <scope>NUCLEOTIDE SEQUENCE</scope>
    <source>
        <strain evidence="1">CBS 958.72</strain>
    </source>
</reference>
<evidence type="ECO:0000313" key="1">
    <source>
        <dbReference type="EMBL" id="KAK3371225.1"/>
    </source>
</evidence>
<comment type="caution">
    <text evidence="1">The sequence shown here is derived from an EMBL/GenBank/DDBJ whole genome shotgun (WGS) entry which is preliminary data.</text>
</comment>
<dbReference type="Proteomes" id="UP001287356">
    <property type="component" value="Unassembled WGS sequence"/>
</dbReference>
<reference evidence="1" key="1">
    <citation type="journal article" date="2023" name="Mol. Phylogenet. Evol.">
        <title>Genome-scale phylogeny and comparative genomics of the fungal order Sordariales.</title>
        <authorList>
            <person name="Hensen N."/>
            <person name="Bonometti L."/>
            <person name="Westerberg I."/>
            <person name="Brannstrom I.O."/>
            <person name="Guillou S."/>
            <person name="Cros-Aarteil S."/>
            <person name="Calhoun S."/>
            <person name="Haridas S."/>
            <person name="Kuo A."/>
            <person name="Mondo S."/>
            <person name="Pangilinan J."/>
            <person name="Riley R."/>
            <person name="LaButti K."/>
            <person name="Andreopoulos B."/>
            <person name="Lipzen A."/>
            <person name="Chen C."/>
            <person name="Yan M."/>
            <person name="Daum C."/>
            <person name="Ng V."/>
            <person name="Clum A."/>
            <person name="Steindorff A."/>
            <person name="Ohm R.A."/>
            <person name="Martin F."/>
            <person name="Silar P."/>
            <person name="Natvig D.O."/>
            <person name="Lalanne C."/>
            <person name="Gautier V."/>
            <person name="Ament-Velasquez S.L."/>
            <person name="Kruys A."/>
            <person name="Hutchinson M.I."/>
            <person name="Powell A.J."/>
            <person name="Barry K."/>
            <person name="Miller A.N."/>
            <person name="Grigoriev I.V."/>
            <person name="Debuchy R."/>
            <person name="Gladieux P."/>
            <person name="Hiltunen Thoren M."/>
            <person name="Johannesson H."/>
        </authorList>
    </citation>
    <scope>NUCLEOTIDE SEQUENCE</scope>
    <source>
        <strain evidence="1">CBS 958.72</strain>
    </source>
</reference>
<evidence type="ECO:0000313" key="2">
    <source>
        <dbReference type="Proteomes" id="UP001287356"/>
    </source>
</evidence>